<dbReference type="EC" id="4.1.1.23" evidence="7"/>
<dbReference type="PANTHER" id="PTHR43375">
    <property type="entry name" value="OROTIDINE 5'-PHOSPHATE DECARBOXYLASE"/>
    <property type="match status" value="1"/>
</dbReference>
<dbReference type="SMART" id="SM00934">
    <property type="entry name" value="OMPdecase"/>
    <property type="match status" value="1"/>
</dbReference>
<feature type="domain" description="Orotidine 5'-phosphate decarboxylase" evidence="8">
    <location>
        <begin position="16"/>
        <end position="266"/>
    </location>
</feature>
<evidence type="ECO:0000256" key="4">
    <source>
        <dbReference type="ARBA" id="ARBA00022975"/>
    </source>
</evidence>
<keyword evidence="4 7" id="KW-0665">Pyrimidine biosynthesis</keyword>
<evidence type="ECO:0000256" key="3">
    <source>
        <dbReference type="ARBA" id="ARBA00022793"/>
    </source>
</evidence>
<dbReference type="Gene3D" id="3.20.20.70">
    <property type="entry name" value="Aldolase class I"/>
    <property type="match status" value="1"/>
</dbReference>
<sequence length="287" mass="28792">MTFGARLAAAMDAHGPLCVGVDPHPGLLAQWGLPDTASSLVTFGDAVLEASTGACAAIKPNAAFFERHGSAGVAALEQLLGRAREVGLLTILDAKRGDIGSTMQGYADSYLRPGAPLEADSVTVSPYLGFGSLAPAFELAQEHGKGVFVLALTSNPEGAEVQHAIAPDGRAVAAVVADSAAALNSGASPMGSVGLVVGATVGDAVQRLGIELDRVNGPLLSPGVGAQGAGAAELSLVFGNARGCVLVNQSRGVLQAGPIVEKLREAVVAAAADVTSILRESQVERKG</sequence>
<feature type="active site" description="Proton donor" evidence="7">
    <location>
        <position position="95"/>
    </location>
</feature>
<comment type="catalytic activity">
    <reaction evidence="6 7">
        <text>orotidine 5'-phosphate + H(+) = UMP + CO2</text>
        <dbReference type="Rhea" id="RHEA:11596"/>
        <dbReference type="ChEBI" id="CHEBI:15378"/>
        <dbReference type="ChEBI" id="CHEBI:16526"/>
        <dbReference type="ChEBI" id="CHEBI:57538"/>
        <dbReference type="ChEBI" id="CHEBI:57865"/>
        <dbReference type="EC" id="4.1.1.23"/>
    </reaction>
</comment>
<dbReference type="NCBIfam" id="TIGR02127">
    <property type="entry name" value="pyrF_sub2"/>
    <property type="match status" value="1"/>
</dbReference>
<comment type="similarity">
    <text evidence="2 7">Belongs to the OMP decarboxylase family. Type 2 subfamily.</text>
</comment>
<reference evidence="9 10" key="1">
    <citation type="submission" date="2024-02" db="EMBL/GenBank/DDBJ databases">
        <title>Lysinimicrobium sediminis NBRC 112286.</title>
        <authorList>
            <person name="Ichikawa N."/>
            <person name="Katano-Makiyama Y."/>
            <person name="Hidaka K."/>
        </authorList>
    </citation>
    <scope>NUCLEOTIDE SEQUENCE [LARGE SCALE GENOMIC DNA]</scope>
    <source>
        <strain evidence="9 10">NBRC 112286</strain>
    </source>
</reference>
<dbReference type="InterPro" id="IPR011060">
    <property type="entry name" value="RibuloseP-bd_barrel"/>
</dbReference>
<evidence type="ECO:0000313" key="10">
    <source>
        <dbReference type="Proteomes" id="UP001426770"/>
    </source>
</evidence>
<dbReference type="HAMAP" id="MF_01215">
    <property type="entry name" value="OMPdecase_type2"/>
    <property type="match status" value="1"/>
</dbReference>
<protein>
    <recommendedName>
        <fullName evidence="7">Orotidine 5'-phosphate decarboxylase</fullName>
        <ecNumber evidence="7">4.1.1.23</ecNumber>
    </recommendedName>
    <alternativeName>
        <fullName evidence="7">OMP decarboxylase</fullName>
        <shortName evidence="7">OMPDCase</shortName>
        <shortName evidence="7">OMPdecase</shortName>
    </alternativeName>
</protein>
<dbReference type="SUPFAM" id="SSF51366">
    <property type="entry name" value="Ribulose-phoshate binding barrel"/>
    <property type="match status" value="1"/>
</dbReference>
<name>A0ABP9WDG4_9MICO</name>
<dbReference type="InterPro" id="IPR001754">
    <property type="entry name" value="OMPdeCOase_dom"/>
</dbReference>
<accession>A0ABP9WDG4</accession>
<gene>
    <name evidence="7 9" type="primary">pyrF</name>
    <name evidence="9" type="ORF">Lsed01_00293</name>
</gene>
<proteinExistence type="inferred from homology"/>
<evidence type="ECO:0000256" key="1">
    <source>
        <dbReference type="ARBA" id="ARBA00004861"/>
    </source>
</evidence>
<evidence type="ECO:0000256" key="2">
    <source>
        <dbReference type="ARBA" id="ARBA00008847"/>
    </source>
</evidence>
<comment type="pathway">
    <text evidence="1 7">Pyrimidine metabolism; UMP biosynthesis via de novo pathway; UMP from orotate: step 2/2.</text>
</comment>
<dbReference type="InterPro" id="IPR013785">
    <property type="entry name" value="Aldolase_TIM"/>
</dbReference>
<keyword evidence="10" id="KW-1185">Reference proteome</keyword>
<evidence type="ECO:0000259" key="8">
    <source>
        <dbReference type="SMART" id="SM00934"/>
    </source>
</evidence>
<keyword evidence="5 7" id="KW-0456">Lyase</keyword>
<evidence type="ECO:0000256" key="6">
    <source>
        <dbReference type="ARBA" id="ARBA00049157"/>
    </source>
</evidence>
<dbReference type="InterPro" id="IPR011995">
    <property type="entry name" value="OMPdecase_type-2"/>
</dbReference>
<evidence type="ECO:0000256" key="5">
    <source>
        <dbReference type="ARBA" id="ARBA00023239"/>
    </source>
</evidence>
<dbReference type="Pfam" id="PF00215">
    <property type="entry name" value="OMPdecase"/>
    <property type="match status" value="1"/>
</dbReference>
<keyword evidence="3 7" id="KW-0210">Decarboxylase</keyword>
<dbReference type="InterPro" id="IPR018089">
    <property type="entry name" value="OMPdecase_AS"/>
</dbReference>
<dbReference type="CDD" id="cd04725">
    <property type="entry name" value="OMP_decarboxylase_like"/>
    <property type="match status" value="1"/>
</dbReference>
<dbReference type="EMBL" id="BAABRR010000001">
    <property type="protein sequence ID" value="GAA5517877.1"/>
    <property type="molecule type" value="Genomic_DNA"/>
</dbReference>
<dbReference type="Proteomes" id="UP001426770">
    <property type="component" value="Unassembled WGS sequence"/>
</dbReference>
<organism evidence="9 10">
    <name type="scientific">Demequina sediminis</name>
    <dbReference type="NCBI Taxonomy" id="1930058"/>
    <lineage>
        <taxon>Bacteria</taxon>
        <taxon>Bacillati</taxon>
        <taxon>Actinomycetota</taxon>
        <taxon>Actinomycetes</taxon>
        <taxon>Micrococcales</taxon>
        <taxon>Demequinaceae</taxon>
        <taxon>Demequina</taxon>
    </lineage>
</organism>
<comment type="caution">
    <text evidence="9">The sequence shown here is derived from an EMBL/GenBank/DDBJ whole genome shotgun (WGS) entry which is preliminary data.</text>
</comment>
<evidence type="ECO:0000313" key="9">
    <source>
        <dbReference type="EMBL" id="GAA5517877.1"/>
    </source>
</evidence>
<dbReference type="PROSITE" id="PS00156">
    <property type="entry name" value="OMPDECASE"/>
    <property type="match status" value="1"/>
</dbReference>
<dbReference type="RefSeq" id="WP_286215932.1">
    <property type="nucleotide sequence ID" value="NZ_AP027736.1"/>
</dbReference>
<evidence type="ECO:0000256" key="7">
    <source>
        <dbReference type="HAMAP-Rule" id="MF_01215"/>
    </source>
</evidence>
<dbReference type="PANTHER" id="PTHR43375:SF1">
    <property type="entry name" value="OROTIDINE 5'-PHOSPHATE DECARBOXYLASE"/>
    <property type="match status" value="1"/>
</dbReference>